<evidence type="ECO:0000256" key="1">
    <source>
        <dbReference type="SAM" id="Phobius"/>
    </source>
</evidence>
<sequence>MARIISRNVGSISAGTIIGIAVGWASKSYVKRRNQRDENRSLVETIKRFERRLYEAGHIRAKKIDQLKTDINKKISL</sequence>
<accession>A0ABQ2DX76</accession>
<evidence type="ECO:0000313" key="2">
    <source>
        <dbReference type="EMBL" id="GGJ76824.1"/>
    </source>
</evidence>
<evidence type="ECO:0008006" key="4">
    <source>
        <dbReference type="Google" id="ProtNLM"/>
    </source>
</evidence>
<organism evidence="2 3">
    <name type="scientific">Virgibacillus kapii</name>
    <dbReference type="NCBI Taxonomy" id="1638645"/>
    <lineage>
        <taxon>Bacteria</taxon>
        <taxon>Bacillati</taxon>
        <taxon>Bacillota</taxon>
        <taxon>Bacilli</taxon>
        <taxon>Bacillales</taxon>
        <taxon>Bacillaceae</taxon>
        <taxon>Virgibacillus</taxon>
    </lineage>
</organism>
<keyword evidence="3" id="KW-1185">Reference proteome</keyword>
<reference evidence="3" key="1">
    <citation type="journal article" date="2019" name="Int. J. Syst. Evol. Microbiol.">
        <title>The Global Catalogue of Microorganisms (GCM) 10K type strain sequencing project: providing services to taxonomists for standard genome sequencing and annotation.</title>
        <authorList>
            <consortium name="The Broad Institute Genomics Platform"/>
            <consortium name="The Broad Institute Genome Sequencing Center for Infectious Disease"/>
            <person name="Wu L."/>
            <person name="Ma J."/>
        </authorList>
    </citation>
    <scope>NUCLEOTIDE SEQUENCE [LARGE SCALE GENOMIC DNA]</scope>
    <source>
        <strain evidence="3">JCM 30071</strain>
    </source>
</reference>
<protein>
    <recommendedName>
        <fullName evidence="4">YtxH domain-containing protein</fullName>
    </recommendedName>
</protein>
<keyword evidence="1" id="KW-0472">Membrane</keyword>
<keyword evidence="1" id="KW-1133">Transmembrane helix</keyword>
<comment type="caution">
    <text evidence="2">The sequence shown here is derived from an EMBL/GenBank/DDBJ whole genome shotgun (WGS) entry which is preliminary data.</text>
</comment>
<evidence type="ECO:0000313" key="3">
    <source>
        <dbReference type="Proteomes" id="UP000634435"/>
    </source>
</evidence>
<dbReference type="Proteomes" id="UP000634435">
    <property type="component" value="Unassembled WGS sequence"/>
</dbReference>
<gene>
    <name evidence="2" type="ORF">GCM10007111_43060</name>
</gene>
<proteinExistence type="predicted"/>
<keyword evidence="1" id="KW-0812">Transmembrane</keyword>
<name>A0ABQ2DX76_9BACI</name>
<feature type="transmembrane region" description="Helical" evidence="1">
    <location>
        <begin position="12"/>
        <end position="30"/>
    </location>
</feature>
<dbReference type="RefSeq" id="WP_021292648.1">
    <property type="nucleotide sequence ID" value="NZ_BMPN01000013.1"/>
</dbReference>
<dbReference type="EMBL" id="BMPN01000013">
    <property type="protein sequence ID" value="GGJ76824.1"/>
    <property type="molecule type" value="Genomic_DNA"/>
</dbReference>